<keyword evidence="4" id="KW-1185">Reference proteome</keyword>
<dbReference type="EMBL" id="CAXAMN010021596">
    <property type="protein sequence ID" value="CAK9061259.1"/>
    <property type="molecule type" value="Genomic_DNA"/>
</dbReference>
<feature type="compositionally biased region" description="Polar residues" evidence="1">
    <location>
        <begin position="63"/>
        <end position="81"/>
    </location>
</feature>
<reference evidence="2 4" key="1">
    <citation type="submission" date="2024-02" db="EMBL/GenBank/DDBJ databases">
        <authorList>
            <person name="Chen Y."/>
            <person name="Shah S."/>
            <person name="Dougan E. K."/>
            <person name="Thang M."/>
            <person name="Chan C."/>
        </authorList>
    </citation>
    <scope>NUCLEOTIDE SEQUENCE [LARGE SCALE GENOMIC DNA]</scope>
</reference>
<feature type="region of interest" description="Disordered" evidence="1">
    <location>
        <begin position="63"/>
        <end position="108"/>
    </location>
</feature>
<dbReference type="Proteomes" id="UP001642484">
    <property type="component" value="Unassembled WGS sequence"/>
</dbReference>
<evidence type="ECO:0000256" key="1">
    <source>
        <dbReference type="SAM" id="MobiDB-lite"/>
    </source>
</evidence>
<proteinExistence type="predicted"/>
<dbReference type="EMBL" id="CAXAMN010021607">
    <property type="protein sequence ID" value="CAK9061382.1"/>
    <property type="molecule type" value="Genomic_DNA"/>
</dbReference>
<sequence>MARIDTNVALSPVRQELTRLRAGLTDSQARHRDTALLLERLSGQNASLRAQLRECSGAEAAGLSSSPLRNISNLKEQNTPKTRVFQPPTPRRNVVSTPSEGRPAETDALRHRVWQLERHLEDEKRRNAVLQRSLDQIRSGQPNKQPEASELATLELELKSLATERKLLEDAVEVRQRAAPFAQEFVALGSSVGQLQQELSQEFEAVRLLHREEMRLASTEHTLEQRVSMMQQELSISEATTASCRASLQTAHVEAGKNEVGVSSS</sequence>
<name>A0ABP0NCF9_9DINO</name>
<organism evidence="2 4">
    <name type="scientific">Durusdinium trenchii</name>
    <dbReference type="NCBI Taxonomy" id="1381693"/>
    <lineage>
        <taxon>Eukaryota</taxon>
        <taxon>Sar</taxon>
        <taxon>Alveolata</taxon>
        <taxon>Dinophyceae</taxon>
        <taxon>Suessiales</taxon>
        <taxon>Symbiodiniaceae</taxon>
        <taxon>Durusdinium</taxon>
    </lineage>
</organism>
<protein>
    <submittedName>
        <fullName evidence="2">Uncharacterized protein</fullName>
    </submittedName>
</protein>
<gene>
    <name evidence="2" type="ORF">CCMP2556_LOCUS30128</name>
    <name evidence="3" type="ORF">CCMP2556_LOCUS30174</name>
</gene>
<evidence type="ECO:0000313" key="3">
    <source>
        <dbReference type="EMBL" id="CAK9061382.1"/>
    </source>
</evidence>
<evidence type="ECO:0000313" key="2">
    <source>
        <dbReference type="EMBL" id="CAK9061259.1"/>
    </source>
</evidence>
<comment type="caution">
    <text evidence="2">The sequence shown here is derived from an EMBL/GenBank/DDBJ whole genome shotgun (WGS) entry which is preliminary data.</text>
</comment>
<evidence type="ECO:0000313" key="4">
    <source>
        <dbReference type="Proteomes" id="UP001642484"/>
    </source>
</evidence>
<accession>A0ABP0NCF9</accession>